<dbReference type="InterPro" id="IPR001173">
    <property type="entry name" value="Glyco_trans_2-like"/>
</dbReference>
<organism evidence="2 3">
    <name type="scientific">Candidatus Woesebacteria bacterium GW2011_GWA1_40_43</name>
    <dbReference type="NCBI Taxonomy" id="1618553"/>
    <lineage>
        <taxon>Bacteria</taxon>
        <taxon>Candidatus Woeseibacteriota</taxon>
    </lineage>
</organism>
<accession>A0A0G0SC06</accession>
<dbReference type="Pfam" id="PF00535">
    <property type="entry name" value="Glycos_transf_2"/>
    <property type="match status" value="1"/>
</dbReference>
<comment type="caution">
    <text evidence="2">The sequence shown here is derived from an EMBL/GenBank/DDBJ whole genome shotgun (WGS) entry which is preliminary data.</text>
</comment>
<gene>
    <name evidence="2" type="ORF">UU02_C0045G0003</name>
</gene>
<evidence type="ECO:0000259" key="1">
    <source>
        <dbReference type="Pfam" id="PF00535"/>
    </source>
</evidence>
<feature type="domain" description="Glycosyltransferase 2-like" evidence="1">
    <location>
        <begin position="6"/>
        <end position="104"/>
    </location>
</feature>
<keyword evidence="2" id="KW-0808">Transferase</keyword>
<reference evidence="2 3" key="1">
    <citation type="journal article" date="2015" name="Nature">
        <title>rRNA introns, odd ribosomes, and small enigmatic genomes across a large radiation of phyla.</title>
        <authorList>
            <person name="Brown C.T."/>
            <person name="Hug L.A."/>
            <person name="Thomas B.C."/>
            <person name="Sharon I."/>
            <person name="Castelle C.J."/>
            <person name="Singh A."/>
            <person name="Wilkins M.J."/>
            <person name="Williams K.H."/>
            <person name="Banfield J.F."/>
        </authorList>
    </citation>
    <scope>NUCLEOTIDE SEQUENCE [LARGE SCALE GENOMIC DNA]</scope>
</reference>
<protein>
    <submittedName>
        <fullName evidence="2">Glycosyl transferase family 2</fullName>
    </submittedName>
</protein>
<dbReference type="SUPFAM" id="SSF53448">
    <property type="entry name" value="Nucleotide-diphospho-sugar transferases"/>
    <property type="match status" value="1"/>
</dbReference>
<dbReference type="GO" id="GO:0016740">
    <property type="term" value="F:transferase activity"/>
    <property type="evidence" value="ECO:0007669"/>
    <property type="project" value="UniProtKB-KW"/>
</dbReference>
<dbReference type="AlphaFoldDB" id="A0A0G0SC06"/>
<sequence>MKPFISVVIPSFNKVKYIGKTLDSIIKQDYPNLEVIIMDGGSTDGTLKIIEKYTKKYPDIIKFESKADKGQRDALNKGFRKTRGKILTYINADDVYQEGAFREIERLYRLNIDALWFAGRGNVMDSKGVTITKWVTRYKNLFLLLNQKYLLLILNYLMQPSVFITRVAWRRFGPFIGTKKFVMEYDLWLKIAKVKMPIITNKYLSSFRIESSTITKKSSDILLEEDEKVVKKYTSNQLILLLHRFNNLLRVATIRTIK</sequence>
<dbReference type="PANTHER" id="PTHR22916">
    <property type="entry name" value="GLYCOSYLTRANSFERASE"/>
    <property type="match status" value="1"/>
</dbReference>
<dbReference type="Proteomes" id="UP000034293">
    <property type="component" value="Unassembled WGS sequence"/>
</dbReference>
<dbReference type="PANTHER" id="PTHR22916:SF65">
    <property type="entry name" value="SLR1065 PROTEIN"/>
    <property type="match status" value="1"/>
</dbReference>
<dbReference type="EMBL" id="LBZA01000045">
    <property type="protein sequence ID" value="KKR62493.1"/>
    <property type="molecule type" value="Genomic_DNA"/>
</dbReference>
<proteinExistence type="predicted"/>
<evidence type="ECO:0000313" key="2">
    <source>
        <dbReference type="EMBL" id="KKR62493.1"/>
    </source>
</evidence>
<dbReference type="InterPro" id="IPR029044">
    <property type="entry name" value="Nucleotide-diphossugar_trans"/>
</dbReference>
<dbReference type="Gene3D" id="3.90.550.10">
    <property type="entry name" value="Spore Coat Polysaccharide Biosynthesis Protein SpsA, Chain A"/>
    <property type="match status" value="1"/>
</dbReference>
<evidence type="ECO:0000313" key="3">
    <source>
        <dbReference type="Proteomes" id="UP000034293"/>
    </source>
</evidence>
<name>A0A0G0SC06_9BACT</name>